<comment type="caution">
    <text evidence="2">The sequence shown here is derived from an EMBL/GenBank/DDBJ whole genome shotgun (WGS) entry which is preliminary data.</text>
</comment>
<sequence>MKGPAERCRDGGAQRSGAETAVQRWWCPAERCRDGSAETAVPSGAVQRRRCPAERCRDGGRYINLPKSDVSGIGPPPGFDWDAGLQVEVDGFKYLGVFISPNKTLARIRNLEPVLARLQEDVRI</sequence>
<accession>A0AAV7LC93</accession>
<gene>
    <name evidence="2" type="ORF">NDU88_001138</name>
</gene>
<dbReference type="Proteomes" id="UP001066276">
    <property type="component" value="Chromosome 11"/>
</dbReference>
<evidence type="ECO:0000313" key="3">
    <source>
        <dbReference type="Proteomes" id="UP001066276"/>
    </source>
</evidence>
<dbReference type="EMBL" id="JANPWB010000015">
    <property type="protein sequence ID" value="KAJ1087979.1"/>
    <property type="molecule type" value="Genomic_DNA"/>
</dbReference>
<dbReference type="AlphaFoldDB" id="A0AAV7LC93"/>
<proteinExistence type="predicted"/>
<evidence type="ECO:0000313" key="2">
    <source>
        <dbReference type="EMBL" id="KAJ1087979.1"/>
    </source>
</evidence>
<feature type="region of interest" description="Disordered" evidence="1">
    <location>
        <begin position="1"/>
        <end position="20"/>
    </location>
</feature>
<organism evidence="2 3">
    <name type="scientific">Pleurodeles waltl</name>
    <name type="common">Iberian ribbed newt</name>
    <dbReference type="NCBI Taxonomy" id="8319"/>
    <lineage>
        <taxon>Eukaryota</taxon>
        <taxon>Metazoa</taxon>
        <taxon>Chordata</taxon>
        <taxon>Craniata</taxon>
        <taxon>Vertebrata</taxon>
        <taxon>Euteleostomi</taxon>
        <taxon>Amphibia</taxon>
        <taxon>Batrachia</taxon>
        <taxon>Caudata</taxon>
        <taxon>Salamandroidea</taxon>
        <taxon>Salamandridae</taxon>
        <taxon>Pleurodelinae</taxon>
        <taxon>Pleurodeles</taxon>
    </lineage>
</organism>
<feature type="compositionally biased region" description="Basic and acidic residues" evidence="1">
    <location>
        <begin position="1"/>
        <end position="12"/>
    </location>
</feature>
<name>A0AAV7LC93_PLEWA</name>
<protein>
    <submittedName>
        <fullName evidence="2">Uncharacterized protein</fullName>
    </submittedName>
</protein>
<keyword evidence="3" id="KW-1185">Reference proteome</keyword>
<reference evidence="2" key="1">
    <citation type="journal article" date="2022" name="bioRxiv">
        <title>Sequencing and chromosome-scale assembly of the giantPleurodeles waltlgenome.</title>
        <authorList>
            <person name="Brown T."/>
            <person name="Elewa A."/>
            <person name="Iarovenko S."/>
            <person name="Subramanian E."/>
            <person name="Araus A.J."/>
            <person name="Petzold A."/>
            <person name="Susuki M."/>
            <person name="Suzuki K.-i.T."/>
            <person name="Hayashi T."/>
            <person name="Toyoda A."/>
            <person name="Oliveira C."/>
            <person name="Osipova E."/>
            <person name="Leigh N.D."/>
            <person name="Simon A."/>
            <person name="Yun M.H."/>
        </authorList>
    </citation>
    <scope>NUCLEOTIDE SEQUENCE</scope>
    <source>
        <strain evidence="2">20211129_DDA</strain>
        <tissue evidence="2">Liver</tissue>
    </source>
</reference>
<evidence type="ECO:0000256" key="1">
    <source>
        <dbReference type="SAM" id="MobiDB-lite"/>
    </source>
</evidence>